<evidence type="ECO:0000313" key="8">
    <source>
        <dbReference type="Proteomes" id="UP000241507"/>
    </source>
</evidence>
<feature type="transmembrane region" description="Helical" evidence="5">
    <location>
        <begin position="12"/>
        <end position="32"/>
    </location>
</feature>
<evidence type="ECO:0000256" key="3">
    <source>
        <dbReference type="ARBA" id="ARBA00022989"/>
    </source>
</evidence>
<name>A0A2R3ZAK4_9FLAO</name>
<dbReference type="EMBL" id="CP028136">
    <property type="protein sequence ID" value="AVR47328.1"/>
    <property type="molecule type" value="Genomic_DNA"/>
</dbReference>
<feature type="transmembrane region" description="Helical" evidence="5">
    <location>
        <begin position="38"/>
        <end position="59"/>
    </location>
</feature>
<reference evidence="8" key="1">
    <citation type="submission" date="2018-03" db="EMBL/GenBank/DDBJ databases">
        <title>Gramella fulva sp. nov., isolated from a dry surface of tidal flat.</title>
        <authorList>
            <person name="Hwang S.H."/>
            <person name="Hwang W.M."/>
            <person name="Kang K."/>
            <person name="Ahn T.-Y."/>
        </authorList>
    </citation>
    <scope>NUCLEOTIDE SEQUENCE [LARGE SCALE GENOMIC DNA]</scope>
    <source>
        <strain evidence="8">SH35</strain>
    </source>
</reference>
<keyword evidence="3 5" id="KW-1133">Transmembrane helix</keyword>
<dbReference type="GO" id="GO:0012505">
    <property type="term" value="C:endomembrane system"/>
    <property type="evidence" value="ECO:0007669"/>
    <property type="project" value="UniProtKB-SubCell"/>
</dbReference>
<protein>
    <recommendedName>
        <fullName evidence="6">DUF1232 domain-containing protein</fullName>
    </recommendedName>
</protein>
<feature type="transmembrane region" description="Helical" evidence="5">
    <location>
        <begin position="85"/>
        <end position="107"/>
    </location>
</feature>
<dbReference type="OrthoDB" id="9800202at2"/>
<dbReference type="Pfam" id="PF06803">
    <property type="entry name" value="DUF1232"/>
    <property type="match status" value="1"/>
</dbReference>
<dbReference type="KEGG" id="grs:C7S20_04680"/>
<proteinExistence type="predicted"/>
<evidence type="ECO:0000256" key="1">
    <source>
        <dbReference type="ARBA" id="ARBA00004127"/>
    </source>
</evidence>
<keyword evidence="8" id="KW-1185">Reference proteome</keyword>
<evidence type="ECO:0000256" key="5">
    <source>
        <dbReference type="SAM" id="Phobius"/>
    </source>
</evidence>
<accession>A0A2R3ZAK4</accession>
<evidence type="ECO:0000256" key="2">
    <source>
        <dbReference type="ARBA" id="ARBA00022692"/>
    </source>
</evidence>
<dbReference type="AlphaFoldDB" id="A0A2R3ZAK4"/>
<comment type="subcellular location">
    <subcellularLocation>
        <location evidence="1">Endomembrane system</location>
        <topology evidence="1">Multi-pass membrane protein</topology>
    </subcellularLocation>
</comment>
<keyword evidence="2 5" id="KW-0812">Transmembrane</keyword>
<dbReference type="InterPro" id="IPR010652">
    <property type="entry name" value="DUF1232"/>
</dbReference>
<evidence type="ECO:0000259" key="6">
    <source>
        <dbReference type="Pfam" id="PF06803"/>
    </source>
</evidence>
<keyword evidence="4 5" id="KW-0472">Membrane</keyword>
<organism evidence="7 8">
    <name type="scientific">Christiangramia fulva</name>
    <dbReference type="NCBI Taxonomy" id="2126553"/>
    <lineage>
        <taxon>Bacteria</taxon>
        <taxon>Pseudomonadati</taxon>
        <taxon>Bacteroidota</taxon>
        <taxon>Flavobacteriia</taxon>
        <taxon>Flavobacteriales</taxon>
        <taxon>Flavobacteriaceae</taxon>
        <taxon>Christiangramia</taxon>
    </lineage>
</organism>
<sequence>MIMLHLSTKHPATPWYAKLFIYLILAYALSPIDLIPDFIPVIGLLDDLLLLPFGIWLALKMIPDHVKKECMQAAKDYNWKKKKNFAFAVFIIVCWLIFAVFLLRRFFL</sequence>
<feature type="domain" description="DUF1232" evidence="6">
    <location>
        <begin position="17"/>
        <end position="53"/>
    </location>
</feature>
<gene>
    <name evidence="7" type="ORF">C7S20_04680</name>
</gene>
<evidence type="ECO:0000313" key="7">
    <source>
        <dbReference type="EMBL" id="AVR47328.1"/>
    </source>
</evidence>
<dbReference type="Proteomes" id="UP000241507">
    <property type="component" value="Chromosome"/>
</dbReference>
<evidence type="ECO:0000256" key="4">
    <source>
        <dbReference type="ARBA" id="ARBA00023136"/>
    </source>
</evidence>